<dbReference type="PANTHER" id="PTHR38479:SF2">
    <property type="entry name" value="WINGED HELIX DNA-BINDING DOMAIN-CONTAINING PROTEIN"/>
    <property type="match status" value="1"/>
</dbReference>
<dbReference type="AlphaFoldDB" id="A0A6L7IVR2"/>
<evidence type="ECO:0000313" key="2">
    <source>
        <dbReference type="Proteomes" id="UP000478463"/>
    </source>
</evidence>
<name>A0A6L7IVR2_9ACTN</name>
<dbReference type="Pfam" id="PF06224">
    <property type="entry name" value="AlkZ-like"/>
    <property type="match status" value="1"/>
</dbReference>
<proteinExistence type="predicted"/>
<sequence>MGEVGVEQVRRFRLRAHHLDRAYALEDAVALAGACGMQNSPPGAWEAALFNRAPACRAEDAERLLCVEKSLVQAWSMRGAPLVFPASESAAFLSALVPRDGEPWIYTKGIGLALDALGLGFDEALDLAMRAMPRLDEGSITGKVALDQVLADEVEPLLGAGKRAAWRAPSMYGSPDKQTVGGAAISFLLRPCAFLGLVVFGGRDGAAPTFTSYRRWLGHALEPADDAVERLVRTFAHCYGPTGPDALAKQLGCSGAQARRMWGSIAEELEPVTFDGRRAWVLAADRDALAAVEPPERDLLLLAAHDPYLDQRDRATLQADPVLQRRIWKTVANPGAVVRDGEVVGTWTSRKQARGMTVAFALWDDCPEAGLRSLAEEYAAFREQPLLGVTF</sequence>
<dbReference type="KEGG" id="egd:GS424_005840"/>
<reference evidence="1 2" key="1">
    <citation type="submission" date="2020-10" db="EMBL/GenBank/DDBJ databases">
        <title>Eggerthella sp. nov., isolated from human feces.</title>
        <authorList>
            <person name="Yajun G."/>
        </authorList>
    </citation>
    <scope>NUCLEOTIDE SEQUENCE [LARGE SCALE GENOMIC DNA]</scope>
    <source>
        <strain evidence="1 2">HF-1101</strain>
    </source>
</reference>
<organism evidence="1 2">
    <name type="scientific">Eggerthella guodeyinii</name>
    <dbReference type="NCBI Taxonomy" id="2690837"/>
    <lineage>
        <taxon>Bacteria</taxon>
        <taxon>Bacillati</taxon>
        <taxon>Actinomycetota</taxon>
        <taxon>Coriobacteriia</taxon>
        <taxon>Eggerthellales</taxon>
        <taxon>Eggerthellaceae</taxon>
        <taxon>Eggerthella</taxon>
    </lineage>
</organism>
<accession>A0A6L7IVR2</accession>
<dbReference type="InterPro" id="IPR009351">
    <property type="entry name" value="AlkZ-like"/>
</dbReference>
<dbReference type="EMBL" id="CP063310">
    <property type="protein sequence ID" value="QOS69967.1"/>
    <property type="molecule type" value="Genomic_DNA"/>
</dbReference>
<evidence type="ECO:0000313" key="1">
    <source>
        <dbReference type="EMBL" id="QOS69967.1"/>
    </source>
</evidence>
<protein>
    <submittedName>
        <fullName evidence="1">AlkZ family DNA glycosylase</fullName>
    </submittedName>
</protein>
<gene>
    <name evidence="1" type="ORF">GS424_005840</name>
</gene>
<dbReference type="PANTHER" id="PTHR38479">
    <property type="entry name" value="LMO0824 PROTEIN"/>
    <property type="match status" value="1"/>
</dbReference>
<dbReference type="Proteomes" id="UP000478463">
    <property type="component" value="Chromosome"/>
</dbReference>